<dbReference type="RefSeq" id="WP_091287141.1">
    <property type="nucleotide sequence ID" value="NZ_FMCW01000065.1"/>
</dbReference>
<gene>
    <name evidence="1" type="ORF">GA0070558_1652</name>
</gene>
<evidence type="ECO:0000313" key="2">
    <source>
        <dbReference type="Proteomes" id="UP000199375"/>
    </source>
</evidence>
<proteinExistence type="predicted"/>
<reference evidence="1 2" key="1">
    <citation type="submission" date="2016-06" db="EMBL/GenBank/DDBJ databases">
        <authorList>
            <person name="Kjaerup R.B."/>
            <person name="Dalgaard T.S."/>
            <person name="Juul-Madsen H.R."/>
        </authorList>
    </citation>
    <scope>NUCLEOTIDE SEQUENCE [LARGE SCALE GENOMIC DNA]</scope>
    <source>
        <strain evidence="1 2">DSM 45626</strain>
    </source>
</reference>
<name>A0A1C4YQB0_9ACTN</name>
<evidence type="ECO:0000313" key="1">
    <source>
        <dbReference type="EMBL" id="SCF22962.1"/>
    </source>
</evidence>
<sequence length="133" mass="14767">MDTAKFPLNPVSAGEVAQASVHLTQIPFEVLLPHLRQVVEDEDGIVVNLGPRSPDYLKPLSPQEAAQWRVPDERLRIVALFLADRYEALVAFLDTSCKERAVRRLLGCLSGRWLGLVSRAVCSTVPSSAMWWG</sequence>
<dbReference type="AlphaFoldDB" id="A0A1C4YQB0"/>
<protein>
    <submittedName>
        <fullName evidence="1">Uncharacterized protein</fullName>
    </submittedName>
</protein>
<dbReference type="Proteomes" id="UP000199375">
    <property type="component" value="Unassembled WGS sequence"/>
</dbReference>
<dbReference type="EMBL" id="FMCW01000065">
    <property type="protein sequence ID" value="SCF22962.1"/>
    <property type="molecule type" value="Genomic_DNA"/>
</dbReference>
<accession>A0A1C4YQB0</accession>
<organism evidence="1 2">
    <name type="scientific">Micromonospora haikouensis</name>
    <dbReference type="NCBI Taxonomy" id="686309"/>
    <lineage>
        <taxon>Bacteria</taxon>
        <taxon>Bacillati</taxon>
        <taxon>Actinomycetota</taxon>
        <taxon>Actinomycetes</taxon>
        <taxon>Micromonosporales</taxon>
        <taxon>Micromonosporaceae</taxon>
        <taxon>Micromonospora</taxon>
    </lineage>
</organism>